<evidence type="ECO:0000313" key="3">
    <source>
        <dbReference type="EMBL" id="RJP23834.1"/>
    </source>
</evidence>
<comment type="caution">
    <text evidence="3">The sequence shown here is derived from an EMBL/GenBank/DDBJ whole genome shotgun (WGS) entry which is preliminary data.</text>
</comment>
<sequence>MGILKYYSAGQSTPDGGEPMPKKKTELPLVVLMLVILVSTTSCSSIASKQEPIQLDEKMVYIPPGTFLMGSPDAQGEKNERPQHEVSVSGFWMDACELTNRRFKEFIDATGYVTDAEKRGKAWIWDEQWKEMAGADWRHPKGPSSSIETIMDHPVVQVSWNDATAYCNWAAKRLPTEAEWEYACRCGTLTAYSAGNTISHDHANYFGSEELDIWDGTSPAASFPPNPFGIYDMHGNVWEWCLDYYDDAFYSRSPGLNPLNEASAPYRVMRGGAWDYCPLGMRSAYRGADFPFSASDARGFRCVKPIDSPEWQSTPPQKGETKGMGD</sequence>
<dbReference type="Proteomes" id="UP000265882">
    <property type="component" value="Unassembled WGS sequence"/>
</dbReference>
<feature type="domain" description="Sulfatase-modifying factor enzyme-like" evidence="2">
    <location>
        <begin position="57"/>
        <end position="304"/>
    </location>
</feature>
<evidence type="ECO:0000259" key="2">
    <source>
        <dbReference type="Pfam" id="PF03781"/>
    </source>
</evidence>
<proteinExistence type="predicted"/>
<dbReference type="GO" id="GO:0120147">
    <property type="term" value="F:formylglycine-generating oxidase activity"/>
    <property type="evidence" value="ECO:0007669"/>
    <property type="project" value="TreeGrafter"/>
</dbReference>
<dbReference type="InterPro" id="IPR005532">
    <property type="entry name" value="SUMF_dom"/>
</dbReference>
<dbReference type="PANTHER" id="PTHR23150">
    <property type="entry name" value="SULFATASE MODIFYING FACTOR 1, 2"/>
    <property type="match status" value="1"/>
</dbReference>
<dbReference type="AlphaFoldDB" id="A0A3A4P791"/>
<feature type="region of interest" description="Disordered" evidence="1">
    <location>
        <begin position="305"/>
        <end position="326"/>
    </location>
</feature>
<accession>A0A3A4P791</accession>
<gene>
    <name evidence="3" type="ORF">C4520_05155</name>
</gene>
<reference evidence="3 4" key="1">
    <citation type="journal article" date="2017" name="ISME J.">
        <title>Energy and carbon metabolisms in a deep terrestrial subsurface fluid microbial community.</title>
        <authorList>
            <person name="Momper L."/>
            <person name="Jungbluth S.P."/>
            <person name="Lee M.D."/>
            <person name="Amend J.P."/>
        </authorList>
    </citation>
    <scope>NUCLEOTIDE SEQUENCE [LARGE SCALE GENOMIC DNA]</scope>
    <source>
        <strain evidence="3">SURF_5</strain>
    </source>
</reference>
<dbReference type="Gene3D" id="3.90.1580.10">
    <property type="entry name" value="paralog of FGE (formylglycine-generating enzyme)"/>
    <property type="match status" value="1"/>
</dbReference>
<dbReference type="EMBL" id="QZKU01000042">
    <property type="protein sequence ID" value="RJP23834.1"/>
    <property type="molecule type" value="Genomic_DNA"/>
</dbReference>
<dbReference type="InterPro" id="IPR042095">
    <property type="entry name" value="SUMF_sf"/>
</dbReference>
<dbReference type="InterPro" id="IPR051043">
    <property type="entry name" value="Sulfatase_Mod_Factor_Kinase"/>
</dbReference>
<dbReference type="SUPFAM" id="SSF56436">
    <property type="entry name" value="C-type lectin-like"/>
    <property type="match status" value="1"/>
</dbReference>
<protein>
    <submittedName>
        <fullName evidence="3">Formylglycine-generating enzyme family protein</fullName>
    </submittedName>
</protein>
<dbReference type="Pfam" id="PF03781">
    <property type="entry name" value="FGE-sulfatase"/>
    <property type="match status" value="1"/>
</dbReference>
<dbReference type="InterPro" id="IPR016187">
    <property type="entry name" value="CTDL_fold"/>
</dbReference>
<dbReference type="PANTHER" id="PTHR23150:SF19">
    <property type="entry name" value="FORMYLGLYCINE-GENERATING ENZYME"/>
    <property type="match status" value="1"/>
</dbReference>
<evidence type="ECO:0000313" key="4">
    <source>
        <dbReference type="Proteomes" id="UP000265882"/>
    </source>
</evidence>
<organism evidence="3 4">
    <name type="scientific">Abyssobacteria bacterium (strain SURF_5)</name>
    <dbReference type="NCBI Taxonomy" id="2093360"/>
    <lineage>
        <taxon>Bacteria</taxon>
        <taxon>Pseudomonadati</taxon>
        <taxon>Candidatus Hydrogenedentota</taxon>
        <taxon>Candidatus Abyssobacteria</taxon>
    </lineage>
</organism>
<evidence type="ECO:0000256" key="1">
    <source>
        <dbReference type="SAM" id="MobiDB-lite"/>
    </source>
</evidence>
<name>A0A3A4P791_ABYX5</name>